<evidence type="ECO:0000313" key="1">
    <source>
        <dbReference type="EMBL" id="KAG0484102.1"/>
    </source>
</evidence>
<proteinExistence type="predicted"/>
<comment type="caution">
    <text evidence="1">The sequence shown here is derived from an EMBL/GenBank/DDBJ whole genome shotgun (WGS) entry which is preliminary data.</text>
</comment>
<evidence type="ECO:0008006" key="3">
    <source>
        <dbReference type="Google" id="ProtNLM"/>
    </source>
</evidence>
<protein>
    <recommendedName>
        <fullName evidence="3">DUF674 family protein</fullName>
    </recommendedName>
</protein>
<evidence type="ECO:0000313" key="2">
    <source>
        <dbReference type="Proteomes" id="UP000639772"/>
    </source>
</evidence>
<organism evidence="1 2">
    <name type="scientific">Vanilla planifolia</name>
    <name type="common">Vanilla</name>
    <dbReference type="NCBI Taxonomy" id="51239"/>
    <lineage>
        <taxon>Eukaryota</taxon>
        <taxon>Viridiplantae</taxon>
        <taxon>Streptophyta</taxon>
        <taxon>Embryophyta</taxon>
        <taxon>Tracheophyta</taxon>
        <taxon>Spermatophyta</taxon>
        <taxon>Magnoliopsida</taxon>
        <taxon>Liliopsida</taxon>
        <taxon>Asparagales</taxon>
        <taxon>Orchidaceae</taxon>
        <taxon>Vanilloideae</taxon>
        <taxon>Vanilleae</taxon>
        <taxon>Vanilla</taxon>
    </lineage>
</organism>
<dbReference type="Proteomes" id="UP000639772">
    <property type="component" value="Unassembled WGS sequence"/>
</dbReference>
<dbReference type="PANTHER" id="PTHR33103">
    <property type="entry name" value="OS01G0153900 PROTEIN"/>
    <property type="match status" value="1"/>
</dbReference>
<dbReference type="OrthoDB" id="1277335at2759"/>
<name>A0A835V3I7_VANPL</name>
<dbReference type="InterPro" id="IPR007750">
    <property type="entry name" value="DUF674"/>
</dbReference>
<accession>A0A835V3I7</accession>
<reference evidence="1 2" key="1">
    <citation type="journal article" date="2020" name="Nat. Food">
        <title>A phased Vanilla planifolia genome enables genetic improvement of flavour and production.</title>
        <authorList>
            <person name="Hasing T."/>
            <person name="Tang H."/>
            <person name="Brym M."/>
            <person name="Khazi F."/>
            <person name="Huang T."/>
            <person name="Chambers A.H."/>
        </authorList>
    </citation>
    <scope>NUCLEOTIDE SEQUENCE [LARGE SCALE GENOMIC DNA]</scope>
    <source>
        <tissue evidence="1">Leaf</tissue>
    </source>
</reference>
<dbReference type="EMBL" id="JADCNM010000005">
    <property type="protein sequence ID" value="KAG0484102.1"/>
    <property type="molecule type" value="Genomic_DNA"/>
</dbReference>
<dbReference type="Pfam" id="PF05056">
    <property type="entry name" value="DUF674"/>
    <property type="match status" value="1"/>
</dbReference>
<dbReference type="AlphaFoldDB" id="A0A835V3I7"/>
<gene>
    <name evidence="1" type="ORF">HPP92_012186</name>
</gene>
<sequence>MADTSAAKFPLKLLVDKERNRVIFAEADKDFIDVLFSFLTFPMGSIIRLLGKKSGIGSMDRLYQSVANLDERCFNTPACQSMLLHPRSAAEICCKGLAIDVDSDSEPWIYYRCRSSCKSLSLSPIFGARCSCGGTAETPVLASPSLGAEGSKKGFVVDGVNFIVSDDLLVQPASIGTSLGLINELGVEDGNVLEKKVVHLGREEILRLMKISFISKTALTDVFLKKEDTIDYIEKLMVDDIIQSREKRQIKNESTMKIQMKLFFSNDGDEVVYAEANEELVNLIFSFLTVPLGSIIKLLNKNTSLGSIDNLYKSVELLSNHIISDEWKEMLLAPKLAPFFGIDKQLLQIEEASPYKIQLRVCKTCLSFSYSNRCCSGYNLSSYGWMNPKSLDSGLERGGGYVKPMGKFMITDGMDVTFLSPIDSVHIINKLMVPISSLEEVAACLGVAEALDLLKACLISDKVLSGVFSPYIIKLFQMNWLGHFPCKSDA</sequence>
<dbReference type="PANTHER" id="PTHR33103:SF27">
    <property type="entry name" value="OS04G0594700 PROTEIN"/>
    <property type="match status" value="1"/>
</dbReference>